<sequence length="278" mass="31334">MSWVSDRTLAPQPAPPAPRRGWTASRIAGHVLMAVWIVAGANLLYYLASNVMSDFFRDYWEKYLDGIVITLQVVGLSMIAGAALSLPVALARASRNPFLSGIAYAYVYFFRGTPLLAQTFLIYYAAGSFRPFFSDIGLWWFFRDAWYCAIFAFTLNTAAYQAEILRGAVQNVDKGQWEAAAALGLPKGVTFLKVILPQALIVALRPYGNELVLMIKGSAIVSLVTIYDLMGETRRAYSRTFDFQAYIWAAVLYLIVVEALRRVWDQMELRLTRHLRRS</sequence>
<dbReference type="GO" id="GO:0006865">
    <property type="term" value="P:amino acid transport"/>
    <property type="evidence" value="ECO:0007669"/>
    <property type="project" value="TreeGrafter"/>
</dbReference>
<evidence type="ECO:0000256" key="8">
    <source>
        <dbReference type="ARBA" id="ARBA00023136"/>
    </source>
</evidence>
<feature type="domain" description="ABC transmembrane type-1" evidence="11">
    <location>
        <begin position="67"/>
        <end position="264"/>
    </location>
</feature>
<evidence type="ECO:0000259" key="11">
    <source>
        <dbReference type="PROSITE" id="PS50928"/>
    </source>
</evidence>
<keyword evidence="8 9" id="KW-0472">Membrane</keyword>
<dbReference type="InterPro" id="IPR010065">
    <property type="entry name" value="AA_ABC_transptr_permease_3TM"/>
</dbReference>
<dbReference type="RefSeq" id="WP_097174705.1">
    <property type="nucleotide sequence ID" value="NZ_OBML01000004.1"/>
</dbReference>
<evidence type="ECO:0000256" key="6">
    <source>
        <dbReference type="ARBA" id="ARBA00022692"/>
    </source>
</evidence>
<organism evidence="12 13">
    <name type="scientific">Stappia indica</name>
    <dbReference type="NCBI Taxonomy" id="538381"/>
    <lineage>
        <taxon>Bacteria</taxon>
        <taxon>Pseudomonadati</taxon>
        <taxon>Pseudomonadota</taxon>
        <taxon>Alphaproteobacteria</taxon>
        <taxon>Hyphomicrobiales</taxon>
        <taxon>Stappiaceae</taxon>
        <taxon>Stappia</taxon>
    </lineage>
</organism>
<keyword evidence="6 9" id="KW-0812">Transmembrane</keyword>
<evidence type="ECO:0000256" key="9">
    <source>
        <dbReference type="RuleBase" id="RU363032"/>
    </source>
</evidence>
<feature type="region of interest" description="Disordered" evidence="10">
    <location>
        <begin position="1"/>
        <end position="20"/>
    </location>
</feature>
<dbReference type="InterPro" id="IPR000515">
    <property type="entry name" value="MetI-like"/>
</dbReference>
<keyword evidence="5" id="KW-0997">Cell inner membrane</keyword>
<dbReference type="InterPro" id="IPR035906">
    <property type="entry name" value="MetI-like_sf"/>
</dbReference>
<dbReference type="Pfam" id="PF00528">
    <property type="entry name" value="BPD_transp_1"/>
    <property type="match status" value="1"/>
</dbReference>
<dbReference type="InterPro" id="IPR043429">
    <property type="entry name" value="ArtM/GltK/GlnP/TcyL/YhdX-like"/>
</dbReference>
<evidence type="ECO:0000256" key="5">
    <source>
        <dbReference type="ARBA" id="ARBA00022519"/>
    </source>
</evidence>
<evidence type="ECO:0000313" key="12">
    <source>
        <dbReference type="EMBL" id="SOC04356.1"/>
    </source>
</evidence>
<evidence type="ECO:0000256" key="3">
    <source>
        <dbReference type="ARBA" id="ARBA00022448"/>
    </source>
</evidence>
<reference evidence="12 13" key="1">
    <citation type="submission" date="2017-08" db="EMBL/GenBank/DDBJ databases">
        <authorList>
            <person name="de Groot N.N."/>
        </authorList>
    </citation>
    <scope>NUCLEOTIDE SEQUENCE [LARGE SCALE GENOMIC DNA]</scope>
    <source>
        <strain evidence="12 13">USBA 352</strain>
    </source>
</reference>
<comment type="similarity">
    <text evidence="2">Belongs to the binding-protein-dependent transport system permease family. HisMQ subfamily.</text>
</comment>
<feature type="transmembrane region" description="Helical" evidence="9">
    <location>
        <begin position="67"/>
        <end position="91"/>
    </location>
</feature>
<evidence type="ECO:0000256" key="7">
    <source>
        <dbReference type="ARBA" id="ARBA00022989"/>
    </source>
</evidence>
<feature type="transmembrane region" description="Helical" evidence="9">
    <location>
        <begin position="138"/>
        <end position="160"/>
    </location>
</feature>
<name>A0A285SA43_9HYPH</name>
<keyword evidence="4" id="KW-1003">Cell membrane</keyword>
<gene>
    <name evidence="12" type="ORF">SAMN05421512_104369</name>
</gene>
<evidence type="ECO:0000313" key="13">
    <source>
        <dbReference type="Proteomes" id="UP000219331"/>
    </source>
</evidence>
<dbReference type="SUPFAM" id="SSF161098">
    <property type="entry name" value="MetI-like"/>
    <property type="match status" value="1"/>
</dbReference>
<accession>A0A285SA43</accession>
<feature type="transmembrane region" description="Helical" evidence="9">
    <location>
        <begin position="27"/>
        <end position="47"/>
    </location>
</feature>
<dbReference type="STRING" id="538381.GCA_001696535_00024"/>
<dbReference type="AlphaFoldDB" id="A0A285SA43"/>
<dbReference type="PANTHER" id="PTHR30614">
    <property type="entry name" value="MEMBRANE COMPONENT OF AMINO ACID ABC TRANSPORTER"/>
    <property type="match status" value="1"/>
</dbReference>
<dbReference type="GO" id="GO:0022857">
    <property type="term" value="F:transmembrane transporter activity"/>
    <property type="evidence" value="ECO:0007669"/>
    <property type="project" value="InterPro"/>
</dbReference>
<dbReference type="PANTHER" id="PTHR30614:SF10">
    <property type="entry name" value="ARGININE ABC TRANSPORTER PERMEASE PROTEIN ARTM"/>
    <property type="match status" value="1"/>
</dbReference>
<keyword evidence="3 9" id="KW-0813">Transport</keyword>
<comment type="subcellular location">
    <subcellularLocation>
        <location evidence="1">Cell inner membrane</location>
        <topology evidence="1">Multi-pass membrane protein</topology>
    </subcellularLocation>
    <subcellularLocation>
        <location evidence="9">Cell membrane</location>
        <topology evidence="9">Multi-pass membrane protein</topology>
    </subcellularLocation>
</comment>
<evidence type="ECO:0000256" key="10">
    <source>
        <dbReference type="SAM" id="MobiDB-lite"/>
    </source>
</evidence>
<keyword evidence="7 9" id="KW-1133">Transmembrane helix</keyword>
<evidence type="ECO:0000256" key="1">
    <source>
        <dbReference type="ARBA" id="ARBA00004429"/>
    </source>
</evidence>
<dbReference type="PROSITE" id="PS50928">
    <property type="entry name" value="ABC_TM1"/>
    <property type="match status" value="1"/>
</dbReference>
<dbReference type="Gene3D" id="1.10.3720.10">
    <property type="entry name" value="MetI-like"/>
    <property type="match status" value="1"/>
</dbReference>
<proteinExistence type="inferred from homology"/>
<evidence type="ECO:0000256" key="2">
    <source>
        <dbReference type="ARBA" id="ARBA00010072"/>
    </source>
</evidence>
<feature type="transmembrane region" description="Helical" evidence="9">
    <location>
        <begin position="245"/>
        <end position="264"/>
    </location>
</feature>
<dbReference type="NCBIfam" id="TIGR01726">
    <property type="entry name" value="HEQRo_perm_3TM"/>
    <property type="match status" value="1"/>
</dbReference>
<feature type="transmembrane region" description="Helical" evidence="9">
    <location>
        <begin position="211"/>
        <end position="230"/>
    </location>
</feature>
<feature type="transmembrane region" description="Helical" evidence="9">
    <location>
        <begin position="103"/>
        <end position="126"/>
    </location>
</feature>
<dbReference type="Proteomes" id="UP000219331">
    <property type="component" value="Unassembled WGS sequence"/>
</dbReference>
<dbReference type="OrthoDB" id="9814550at2"/>
<dbReference type="GO" id="GO:0043190">
    <property type="term" value="C:ATP-binding cassette (ABC) transporter complex"/>
    <property type="evidence" value="ECO:0007669"/>
    <property type="project" value="InterPro"/>
</dbReference>
<protein>
    <submittedName>
        <fullName evidence="12">Amino acid ABC transporter membrane protein 2, PAAT family</fullName>
    </submittedName>
</protein>
<dbReference type="EMBL" id="OBML01000004">
    <property type="protein sequence ID" value="SOC04356.1"/>
    <property type="molecule type" value="Genomic_DNA"/>
</dbReference>
<evidence type="ECO:0000256" key="4">
    <source>
        <dbReference type="ARBA" id="ARBA00022475"/>
    </source>
</evidence>
<keyword evidence="13" id="KW-1185">Reference proteome</keyword>
<dbReference type="CDD" id="cd06261">
    <property type="entry name" value="TM_PBP2"/>
    <property type="match status" value="1"/>
</dbReference>